<dbReference type="PANTHER" id="PTHR11985">
    <property type="entry name" value="GLYCEROL-3-PHOSPHATE DEHYDROGENASE"/>
    <property type="match status" value="1"/>
</dbReference>
<evidence type="ECO:0000256" key="5">
    <source>
        <dbReference type="ARBA" id="ARBA00022827"/>
    </source>
</evidence>
<feature type="compositionally biased region" description="Basic and acidic residues" evidence="8">
    <location>
        <begin position="643"/>
        <end position="668"/>
    </location>
</feature>
<dbReference type="PANTHER" id="PTHR11985:SF15">
    <property type="entry name" value="GLYCEROL-3-PHOSPHATE DEHYDROGENASE, MITOCHONDRIAL"/>
    <property type="match status" value="1"/>
</dbReference>
<dbReference type="GO" id="GO:0004368">
    <property type="term" value="F:glycerol-3-phosphate dehydrogenase (quinone) activity"/>
    <property type="evidence" value="ECO:0007669"/>
    <property type="project" value="UniProtKB-EC"/>
</dbReference>
<feature type="region of interest" description="Disordered" evidence="8">
    <location>
        <begin position="635"/>
        <end position="668"/>
    </location>
</feature>
<evidence type="ECO:0000259" key="9">
    <source>
        <dbReference type="Pfam" id="PF01266"/>
    </source>
</evidence>
<reference evidence="10" key="1">
    <citation type="journal article" date="2019" name="Sci. Rep.">
        <title>Draft genome of Tanacetum cinerariifolium, the natural source of mosquito coil.</title>
        <authorList>
            <person name="Yamashiro T."/>
            <person name="Shiraishi A."/>
            <person name="Satake H."/>
            <person name="Nakayama K."/>
        </authorList>
    </citation>
    <scope>NUCLEOTIDE SEQUENCE</scope>
</reference>
<feature type="region of interest" description="Disordered" evidence="8">
    <location>
        <begin position="510"/>
        <end position="538"/>
    </location>
</feature>
<comment type="catalytic activity">
    <reaction evidence="7">
        <text>a quinone + sn-glycerol 3-phosphate = dihydroxyacetone phosphate + a quinol</text>
        <dbReference type="Rhea" id="RHEA:18977"/>
        <dbReference type="ChEBI" id="CHEBI:24646"/>
        <dbReference type="ChEBI" id="CHEBI:57597"/>
        <dbReference type="ChEBI" id="CHEBI:57642"/>
        <dbReference type="ChEBI" id="CHEBI:132124"/>
        <dbReference type="EC" id="1.1.5.3"/>
    </reaction>
</comment>
<dbReference type="NCBIfam" id="NF008899">
    <property type="entry name" value="PRK12266.1"/>
    <property type="match status" value="1"/>
</dbReference>
<dbReference type="SUPFAM" id="SSF51905">
    <property type="entry name" value="FAD/NAD(P)-binding domain"/>
    <property type="match status" value="1"/>
</dbReference>
<feature type="region of interest" description="Disordered" evidence="8">
    <location>
        <begin position="774"/>
        <end position="797"/>
    </location>
</feature>
<gene>
    <name evidence="10" type="ORF">Tci_000164</name>
</gene>
<dbReference type="InterPro" id="IPR036188">
    <property type="entry name" value="FAD/NAD-bd_sf"/>
</dbReference>
<dbReference type="Pfam" id="PF01266">
    <property type="entry name" value="DAO"/>
    <property type="match status" value="1"/>
</dbReference>
<dbReference type="Gene3D" id="3.30.9.10">
    <property type="entry name" value="D-Amino Acid Oxidase, subunit A, domain 2"/>
    <property type="match status" value="1"/>
</dbReference>
<evidence type="ECO:0000256" key="3">
    <source>
        <dbReference type="ARBA" id="ARBA00013029"/>
    </source>
</evidence>
<dbReference type="SUPFAM" id="SSF54373">
    <property type="entry name" value="FAD-linked reductases, C-terminal domain"/>
    <property type="match status" value="1"/>
</dbReference>
<dbReference type="PROSITE" id="PS00977">
    <property type="entry name" value="FAD_G3PDH_1"/>
    <property type="match status" value="1"/>
</dbReference>
<evidence type="ECO:0000256" key="8">
    <source>
        <dbReference type="SAM" id="MobiDB-lite"/>
    </source>
</evidence>
<evidence type="ECO:0000256" key="2">
    <source>
        <dbReference type="ARBA" id="ARBA00007330"/>
    </source>
</evidence>
<protein>
    <recommendedName>
        <fullName evidence="3 7">Glycerol-3-phosphate dehydrogenase</fullName>
        <ecNumber evidence="3 7">1.1.5.3</ecNumber>
    </recommendedName>
</protein>
<proteinExistence type="inferred from homology"/>
<evidence type="ECO:0000256" key="4">
    <source>
        <dbReference type="ARBA" id="ARBA00022630"/>
    </source>
</evidence>
<comment type="caution">
    <text evidence="10">The sequence shown here is derived from an EMBL/GenBank/DDBJ whole genome shotgun (WGS) entry which is preliminary data.</text>
</comment>
<comment type="cofactor">
    <cofactor evidence="1 7">
        <name>FAD</name>
        <dbReference type="ChEBI" id="CHEBI:57692"/>
    </cofactor>
</comment>
<dbReference type="InterPro" id="IPR038299">
    <property type="entry name" value="DAO_C_sf"/>
</dbReference>
<dbReference type="GO" id="GO:0046168">
    <property type="term" value="P:glycerol-3-phosphate catabolic process"/>
    <property type="evidence" value="ECO:0007669"/>
    <property type="project" value="TreeGrafter"/>
</dbReference>
<dbReference type="InterPro" id="IPR006076">
    <property type="entry name" value="FAD-dep_OxRdtase"/>
</dbReference>
<evidence type="ECO:0000256" key="6">
    <source>
        <dbReference type="ARBA" id="ARBA00023002"/>
    </source>
</evidence>
<keyword evidence="6 7" id="KW-0560">Oxidoreductase</keyword>
<dbReference type="EC" id="1.1.5.3" evidence="3 7"/>
<evidence type="ECO:0000256" key="7">
    <source>
        <dbReference type="RuleBase" id="RU361217"/>
    </source>
</evidence>
<dbReference type="EMBL" id="BKCJ010000002">
    <property type="protein sequence ID" value="GEU28186.1"/>
    <property type="molecule type" value="Genomic_DNA"/>
</dbReference>
<keyword evidence="4 7" id="KW-0285">Flavoprotein</keyword>
<dbReference type="InterPro" id="IPR000447">
    <property type="entry name" value="G3P_DH_FAD-dep"/>
</dbReference>
<comment type="similarity">
    <text evidence="2 7">Belongs to the FAD-dependent glycerol-3-phosphate dehydrogenase family.</text>
</comment>
<dbReference type="NCBIfam" id="NF009906">
    <property type="entry name" value="PRK13369.1"/>
    <property type="match status" value="1"/>
</dbReference>
<organism evidence="10">
    <name type="scientific">Tanacetum cinerariifolium</name>
    <name type="common">Dalmatian daisy</name>
    <name type="synonym">Chrysanthemum cinerariifolium</name>
    <dbReference type="NCBI Taxonomy" id="118510"/>
    <lineage>
        <taxon>Eukaryota</taxon>
        <taxon>Viridiplantae</taxon>
        <taxon>Streptophyta</taxon>
        <taxon>Embryophyta</taxon>
        <taxon>Tracheophyta</taxon>
        <taxon>Spermatophyta</taxon>
        <taxon>Magnoliopsida</taxon>
        <taxon>eudicotyledons</taxon>
        <taxon>Gunneridae</taxon>
        <taxon>Pentapetalae</taxon>
        <taxon>asterids</taxon>
        <taxon>campanulids</taxon>
        <taxon>Asterales</taxon>
        <taxon>Asteraceae</taxon>
        <taxon>Asteroideae</taxon>
        <taxon>Anthemideae</taxon>
        <taxon>Anthemidinae</taxon>
        <taxon>Tanacetum</taxon>
    </lineage>
</organism>
<name>A0A699GLS7_TANCI</name>
<feature type="domain" description="FAD dependent oxidoreductase" evidence="9">
    <location>
        <begin position="11"/>
        <end position="364"/>
    </location>
</feature>
<accession>A0A699GLS7</accession>
<keyword evidence="5" id="KW-0274">FAD</keyword>
<feature type="compositionally biased region" description="Basic and acidic residues" evidence="8">
    <location>
        <begin position="774"/>
        <end position="791"/>
    </location>
</feature>
<dbReference type="Gene3D" id="3.50.50.60">
    <property type="entry name" value="FAD/NAD(P)-binding domain"/>
    <property type="match status" value="1"/>
</dbReference>
<evidence type="ECO:0000313" key="10">
    <source>
        <dbReference type="EMBL" id="GEU28186.1"/>
    </source>
</evidence>
<dbReference type="AlphaFoldDB" id="A0A699GLS7"/>
<dbReference type="PROSITE" id="PS00978">
    <property type="entry name" value="FAD_G3PDH_2"/>
    <property type="match status" value="1"/>
</dbReference>
<dbReference type="PRINTS" id="PR01001">
    <property type="entry name" value="FADG3PDH"/>
</dbReference>
<dbReference type="Gene3D" id="1.10.8.870">
    <property type="entry name" value="Alpha-glycerophosphate oxidase, cap domain"/>
    <property type="match status" value="1"/>
</dbReference>
<sequence length="1025" mass="114000">MAEPQHTLDCDVLIVGGGINGAGIARDAAGRGLSVVLCEKDDLAAHTSSASTKLIHGGLRYLEYYEFNLVRKALIEREVLMRSAPHIMWPMRFVMPHSKGQRSTLLIRAGLWLYDALAKRELLPASAAINLRCHSAGKPLKPEFRCGFVYSDGWVDDARLVVLNAIDACEKGATILTQARVQSLTRHAAGWEARVHKPSCGDIRVNARYVVNAAGPWTADVLHTAAPNGGGAQQLRLVKGSHIVVKRMFDHDHAYIFQNQDGRIVFAIPYERDFTLIGTTDIDYTGDANSVAIGDDEIAYLCRLASEYFVAPVTPADVVWTYSGVRPLVDDGADAKSVTRDYRLEVDNNGAPILSIFGGKITTYRKLAEEAVDLIAKALDKRQPGWTHNACLPGGDLFGAEPQNKSVLGFDEWVRKVQNHYAWLPPLLVVRYTRAYGTRIHTLLRDRARLADMGEEIVPGLYAAEVEYLRQYEWARSAQDILRRFSGGAARLLHAVHQLLDQRCDQEQQHAAGQQRVKAERVARQRRRDRHALGAADVRGKDARQVVADTGGQEPAAHAQAHQAGWRQLGHHRQADRRQAQFTHRLQHVHHEQGPERDLVVDVDQHRQRIHQQAECRRVEQQAQAELARDRRVVATQLDPDERDQRRERDDGQRVHGLEPGNREGPVEHLAVDDLIGQEGERAACLFEEHPEHDVEEEDHQHGDRLVARDLAVLDAFDDQHHRQQDEQDGQHHLQAFGAGGQQEVHDRDHAQRTDDHVQQAFRVGVLRIGRADAHQPRAADEEPHQADQHAHAGRHEHHLIGRHAVGAEHLGGEPLGQYRRHHGARVDAHVENGEAGIAAWIAGGVQLADHGGDVRLEHAVADDDRGQAELEHFLVRHGDHEETCRHEGGAHQDRALITEHAVGNVAAEQRGGVHQCQIGAVDQVGGGFTGRVAVVELCDDVKHKCPTDAVESEALPEFGHEQHPQRCWMSHDLFELGNSDFRIGGGSTAHAGSPIRSTYISTEIKVSGPLVRSQIGRHFNLQMV</sequence>
<evidence type="ECO:0000256" key="1">
    <source>
        <dbReference type="ARBA" id="ARBA00001974"/>
    </source>
</evidence>
<feature type="region of interest" description="Disordered" evidence="8">
    <location>
        <begin position="551"/>
        <end position="578"/>
    </location>
</feature>